<dbReference type="InterPro" id="IPR048930">
    <property type="entry name" value="Bact_transglu_N_2"/>
</dbReference>
<evidence type="ECO:0000313" key="2">
    <source>
        <dbReference type="EMBL" id="MDP9899661.1"/>
    </source>
</evidence>
<dbReference type="InterPro" id="IPR038765">
    <property type="entry name" value="Papain-like_cys_pep_sf"/>
</dbReference>
<evidence type="ECO:0000259" key="1">
    <source>
        <dbReference type="SMART" id="SM00460"/>
    </source>
</evidence>
<keyword evidence="3" id="KW-1185">Reference proteome</keyword>
<dbReference type="Gene3D" id="3.10.620.30">
    <property type="match status" value="1"/>
</dbReference>
<dbReference type="Pfam" id="PF01841">
    <property type="entry name" value="Transglut_core"/>
    <property type="match status" value="1"/>
</dbReference>
<dbReference type="PANTHER" id="PTHR33490:SF12">
    <property type="entry name" value="BLL5557 PROTEIN"/>
    <property type="match status" value="1"/>
</dbReference>
<dbReference type="SUPFAM" id="SSF54001">
    <property type="entry name" value="Cysteine proteinases"/>
    <property type="match status" value="1"/>
</dbReference>
<dbReference type="Proteomes" id="UP001226867">
    <property type="component" value="Unassembled WGS sequence"/>
</dbReference>
<sequence>MSPFTTLEFPWLAPERGGASVCCHAVHFSHIETVLSYELTGPSHLLLNIEATRNGTQALLSEELVVEPPVDMHAFCDESSGNRFIRFDALPGSLIIRYRTSVQRATLAVAPYLPEVPVNALPNEVLHYLMPTRYCESDVMARAAMQLFGDLPQGIGRVQAIVDWIHDSITYEPGSSESTTTAQEVFVQRAGVCRDFAHLGITFCRALNIPARLVVGYVYFDEPPQDFHAVFEAWLGGQWVLFDPTRMAPVDRLVRVGTGRDAKDVAFCTMFGPVRMTAKTITVRELQDESVAPPVAPEPAGTVIGIEKPVAVAPAEVG</sequence>
<evidence type="ECO:0000313" key="3">
    <source>
        <dbReference type="Proteomes" id="UP001226867"/>
    </source>
</evidence>
<dbReference type="RefSeq" id="WP_370869288.1">
    <property type="nucleotide sequence ID" value="NZ_JAUSRO010000005.1"/>
</dbReference>
<comment type="caution">
    <text evidence="2">The sequence shown here is derived from an EMBL/GenBank/DDBJ whole genome shotgun (WGS) entry which is preliminary data.</text>
</comment>
<organism evidence="2 3">
    <name type="scientific">Variovorax ginsengisoli</name>
    <dbReference type="NCBI Taxonomy" id="363844"/>
    <lineage>
        <taxon>Bacteria</taxon>
        <taxon>Pseudomonadati</taxon>
        <taxon>Pseudomonadota</taxon>
        <taxon>Betaproteobacteria</taxon>
        <taxon>Burkholderiales</taxon>
        <taxon>Comamonadaceae</taxon>
        <taxon>Variovorax</taxon>
    </lineage>
</organism>
<proteinExistence type="predicted"/>
<dbReference type="Pfam" id="PF21295">
    <property type="entry name" value="Bact_transglu_N_2"/>
    <property type="match status" value="1"/>
</dbReference>
<dbReference type="InterPro" id="IPR002931">
    <property type="entry name" value="Transglutaminase-like"/>
</dbReference>
<feature type="domain" description="Transglutaminase-like" evidence="1">
    <location>
        <begin position="185"/>
        <end position="246"/>
    </location>
</feature>
<dbReference type="EMBL" id="JAUSRO010000005">
    <property type="protein sequence ID" value="MDP9899661.1"/>
    <property type="molecule type" value="Genomic_DNA"/>
</dbReference>
<dbReference type="SMART" id="SM00460">
    <property type="entry name" value="TGc"/>
    <property type="match status" value="1"/>
</dbReference>
<reference evidence="2 3" key="1">
    <citation type="submission" date="2023-07" db="EMBL/GenBank/DDBJ databases">
        <title>Sorghum-associated microbial communities from plants grown in Nebraska, USA.</title>
        <authorList>
            <person name="Schachtman D."/>
        </authorList>
    </citation>
    <scope>NUCLEOTIDE SEQUENCE [LARGE SCALE GENOMIC DNA]</scope>
    <source>
        <strain evidence="2 3">DS1607</strain>
    </source>
</reference>
<gene>
    <name evidence="2" type="ORF">J2W36_001912</name>
</gene>
<protein>
    <submittedName>
        <fullName evidence="2">Transglutaminase-like putative cysteine protease</fullName>
    </submittedName>
</protein>
<dbReference type="Gene3D" id="2.60.40.2250">
    <property type="match status" value="1"/>
</dbReference>
<name>A0ABT9S5M1_9BURK</name>
<dbReference type="PANTHER" id="PTHR33490">
    <property type="entry name" value="BLR5614 PROTEIN-RELATED"/>
    <property type="match status" value="1"/>
</dbReference>
<accession>A0ABT9S5M1</accession>